<dbReference type="Proteomes" id="UP000183287">
    <property type="component" value="Unassembled WGS sequence"/>
</dbReference>
<evidence type="ECO:0000259" key="1">
    <source>
        <dbReference type="PROSITE" id="PS50164"/>
    </source>
</evidence>
<dbReference type="OrthoDB" id="1493526at2"/>
<evidence type="ECO:0000313" key="2">
    <source>
        <dbReference type="EMBL" id="SFN08579.1"/>
    </source>
</evidence>
<reference evidence="3" key="1">
    <citation type="submission" date="2016-10" db="EMBL/GenBank/DDBJ databases">
        <authorList>
            <person name="Varghese N."/>
            <person name="Submissions S."/>
        </authorList>
    </citation>
    <scope>NUCLEOTIDE SEQUENCE [LARGE SCALE GENOMIC DNA]</scope>
    <source>
        <strain evidence="3">Nm44</strain>
    </source>
</reference>
<keyword evidence="3" id="KW-1185">Reference proteome</keyword>
<dbReference type="RefSeq" id="WP_143083555.1">
    <property type="nucleotide sequence ID" value="NZ_FOUB01000099.1"/>
</dbReference>
<sequence length="187" mass="21909">MNNELKNEIIYEVYWYGPYDPDSLEDVHSNNVLYMICGTRSLYGRNVPLYIGKTERSIQARLNEHRTWIEDEPDPVKVYTAVIGKFMSWLHNSSIVEYLPLDRSVIEAVESLLIYLHQPVYNQPQKKELFCYPVKLDFSTLDIETFYIQRFQEDTMLVFKRSNIFASGSSKSFSFCTPQTNTLCTSK</sequence>
<protein>
    <recommendedName>
        <fullName evidence="1">GIY-YIG domain-containing protein</fullName>
    </recommendedName>
</protein>
<name>A0A1I4W693_9PROT</name>
<accession>A0A1I4W693</accession>
<dbReference type="AlphaFoldDB" id="A0A1I4W693"/>
<evidence type="ECO:0000313" key="3">
    <source>
        <dbReference type="Proteomes" id="UP000183287"/>
    </source>
</evidence>
<feature type="domain" description="GIY-YIG" evidence="1">
    <location>
        <begin position="29"/>
        <end position="123"/>
    </location>
</feature>
<dbReference type="InterPro" id="IPR000305">
    <property type="entry name" value="GIY-YIG_endonuc"/>
</dbReference>
<gene>
    <name evidence="2" type="ORF">SAMN05421863_10995</name>
</gene>
<dbReference type="PROSITE" id="PS50164">
    <property type="entry name" value="GIY_YIG"/>
    <property type="match status" value="1"/>
</dbReference>
<organism evidence="2 3">
    <name type="scientific">Nitrosomonas communis</name>
    <dbReference type="NCBI Taxonomy" id="44574"/>
    <lineage>
        <taxon>Bacteria</taxon>
        <taxon>Pseudomonadati</taxon>
        <taxon>Pseudomonadota</taxon>
        <taxon>Betaproteobacteria</taxon>
        <taxon>Nitrosomonadales</taxon>
        <taxon>Nitrosomonadaceae</taxon>
        <taxon>Nitrosomonas</taxon>
    </lineage>
</organism>
<dbReference type="EMBL" id="FOUB01000099">
    <property type="protein sequence ID" value="SFN08579.1"/>
    <property type="molecule type" value="Genomic_DNA"/>
</dbReference>
<proteinExistence type="predicted"/>